<dbReference type="InterPro" id="IPR001296">
    <property type="entry name" value="Glyco_trans_1"/>
</dbReference>
<comment type="caution">
    <text evidence="3">The sequence shown here is derived from an EMBL/GenBank/DDBJ whole genome shotgun (WGS) entry which is preliminary data.</text>
</comment>
<evidence type="ECO:0000259" key="2">
    <source>
        <dbReference type="Pfam" id="PF13439"/>
    </source>
</evidence>
<evidence type="ECO:0000313" key="4">
    <source>
        <dbReference type="Proteomes" id="UP000565262"/>
    </source>
</evidence>
<dbReference type="Gene3D" id="3.40.50.2000">
    <property type="entry name" value="Glycogen Phosphorylase B"/>
    <property type="match status" value="2"/>
</dbReference>
<dbReference type="Pfam" id="PF13439">
    <property type="entry name" value="Glyco_transf_4"/>
    <property type="match status" value="1"/>
</dbReference>
<gene>
    <name evidence="3" type="ORF">H4O21_12060</name>
</gene>
<dbReference type="RefSeq" id="WP_182809123.1">
    <property type="nucleotide sequence ID" value="NZ_JACJFM010000014.1"/>
</dbReference>
<evidence type="ECO:0000313" key="3">
    <source>
        <dbReference type="EMBL" id="MBB1487341.1"/>
    </source>
</evidence>
<dbReference type="InterPro" id="IPR028098">
    <property type="entry name" value="Glyco_trans_4-like_N"/>
</dbReference>
<evidence type="ECO:0000259" key="1">
    <source>
        <dbReference type="Pfam" id="PF00534"/>
    </source>
</evidence>
<dbReference type="GO" id="GO:1901135">
    <property type="term" value="P:carbohydrate derivative metabolic process"/>
    <property type="evidence" value="ECO:0007669"/>
    <property type="project" value="UniProtKB-ARBA"/>
</dbReference>
<dbReference type="PANTHER" id="PTHR12526">
    <property type="entry name" value="GLYCOSYLTRANSFERASE"/>
    <property type="match status" value="1"/>
</dbReference>
<reference evidence="3 4" key="1">
    <citation type="submission" date="2020-08" db="EMBL/GenBank/DDBJ databases">
        <title>Oceanospirillum sp. nov. isolated from marine sediment.</title>
        <authorList>
            <person name="Ji X."/>
        </authorList>
    </citation>
    <scope>NUCLEOTIDE SEQUENCE [LARGE SCALE GENOMIC DNA]</scope>
    <source>
        <strain evidence="3 4">D5</strain>
    </source>
</reference>
<accession>A0A839IQZ3</accession>
<dbReference type="Proteomes" id="UP000565262">
    <property type="component" value="Unassembled WGS sequence"/>
</dbReference>
<feature type="domain" description="Glycosyl transferase family 1" evidence="1">
    <location>
        <begin position="180"/>
        <end position="327"/>
    </location>
</feature>
<dbReference type="EMBL" id="JACJFM010000014">
    <property type="protein sequence ID" value="MBB1487341.1"/>
    <property type="molecule type" value="Genomic_DNA"/>
</dbReference>
<feature type="domain" description="Glycosyltransferase subfamily 4-like N-terminal" evidence="2">
    <location>
        <begin position="12"/>
        <end position="172"/>
    </location>
</feature>
<dbReference type="PANTHER" id="PTHR12526:SF637">
    <property type="entry name" value="GLYCOSYLTRANSFERASE EPSF-RELATED"/>
    <property type="match status" value="1"/>
</dbReference>
<dbReference type="AlphaFoldDB" id="A0A839IQZ3"/>
<dbReference type="GO" id="GO:0016757">
    <property type="term" value="F:glycosyltransferase activity"/>
    <property type="evidence" value="ECO:0007669"/>
    <property type="project" value="InterPro"/>
</dbReference>
<keyword evidence="3" id="KW-0808">Transferase</keyword>
<proteinExistence type="predicted"/>
<dbReference type="SUPFAM" id="SSF53756">
    <property type="entry name" value="UDP-Glycosyltransferase/glycogen phosphorylase"/>
    <property type="match status" value="1"/>
</dbReference>
<protein>
    <submittedName>
        <fullName evidence="3">Glycosyltransferase</fullName>
    </submittedName>
</protein>
<name>A0A839IQZ3_9GAMM</name>
<organism evidence="3 4">
    <name type="scientific">Oceanospirillum sediminis</name>
    <dbReference type="NCBI Taxonomy" id="2760088"/>
    <lineage>
        <taxon>Bacteria</taxon>
        <taxon>Pseudomonadati</taxon>
        <taxon>Pseudomonadota</taxon>
        <taxon>Gammaproteobacteria</taxon>
        <taxon>Oceanospirillales</taxon>
        <taxon>Oceanospirillaceae</taxon>
        <taxon>Oceanospirillum</taxon>
    </lineage>
</organism>
<keyword evidence="4" id="KW-1185">Reference proteome</keyword>
<sequence length="358" mass="40061">MKIVQVVQHLAPGGIETMVLELQKVYQKTDEVIIISLEGHLNDSMKRWPRLYGLNCQLIFCNKAPGLSPKLIYDLVSLFRKIAPDAVHTHHIGPLIYAGTAARLAGVKQVVHTEHDGWHLETSKKRQKLQRAVLGFVKPKLVADASHVAHILQKYFPRQPLNIILNGIDTRRFRPGRHIKARKELELPEQKIIVGCAARLVNGKGHTYLLDALARLPGNIHLALAGDGPIRCDLMAQARQMGIMHRVHFLGTVENMPTFYHALDLFCLPSEAEGLPLSPLEAQACGVPVLITDTGGCKEAVCAETGLLVPPKDSDALARGVLKLLKRFTRAKQKSPREYVLKRHDLYKVARDYRMLMR</sequence>
<dbReference type="Pfam" id="PF00534">
    <property type="entry name" value="Glycos_transf_1"/>
    <property type="match status" value="1"/>
</dbReference>